<accession>A0AAD2DUL9</accession>
<organism evidence="1 2">
    <name type="scientific">Fraxinus pennsylvanica</name>
    <dbReference type="NCBI Taxonomy" id="56036"/>
    <lineage>
        <taxon>Eukaryota</taxon>
        <taxon>Viridiplantae</taxon>
        <taxon>Streptophyta</taxon>
        <taxon>Embryophyta</taxon>
        <taxon>Tracheophyta</taxon>
        <taxon>Spermatophyta</taxon>
        <taxon>Magnoliopsida</taxon>
        <taxon>eudicotyledons</taxon>
        <taxon>Gunneridae</taxon>
        <taxon>Pentapetalae</taxon>
        <taxon>asterids</taxon>
        <taxon>lamiids</taxon>
        <taxon>Lamiales</taxon>
        <taxon>Oleaceae</taxon>
        <taxon>Oleeae</taxon>
        <taxon>Fraxinus</taxon>
    </lineage>
</organism>
<proteinExistence type="predicted"/>
<name>A0AAD2DUL9_9LAMI</name>
<dbReference type="EMBL" id="OU503044">
    <property type="protein sequence ID" value="CAI9767967.1"/>
    <property type="molecule type" value="Genomic_DNA"/>
</dbReference>
<keyword evidence="2" id="KW-1185">Reference proteome</keyword>
<evidence type="ECO:0000313" key="2">
    <source>
        <dbReference type="Proteomes" id="UP000834106"/>
    </source>
</evidence>
<sequence>MEEYVDIRSHSDITFNAQSKVKALEIVEKATNAILSRNFHRLAGNCISLNFLLVHDGGRRDGFDQFMVFIGEMKAGSTSKLIVDALLQRFLPLAKRRIETVQAQATELITYMRTDGLNISDEVAKDGQSFIMYTSLLLLEIPFLLIPLPD</sequence>
<dbReference type="AlphaFoldDB" id="A0AAD2DUL9"/>
<dbReference type="Proteomes" id="UP000834106">
    <property type="component" value="Chromosome 9"/>
</dbReference>
<protein>
    <submittedName>
        <fullName evidence="1">Uncharacterized protein</fullName>
    </submittedName>
</protein>
<evidence type="ECO:0000313" key="1">
    <source>
        <dbReference type="EMBL" id="CAI9767967.1"/>
    </source>
</evidence>
<gene>
    <name evidence="1" type="ORF">FPE_LOCUS15397</name>
</gene>
<reference evidence="1" key="1">
    <citation type="submission" date="2023-05" db="EMBL/GenBank/DDBJ databases">
        <authorList>
            <person name="Huff M."/>
        </authorList>
    </citation>
    <scope>NUCLEOTIDE SEQUENCE</scope>
</reference>